<evidence type="ECO:0000313" key="1">
    <source>
        <dbReference type="EMBL" id="GME91076.1"/>
    </source>
</evidence>
<dbReference type="Proteomes" id="UP001165064">
    <property type="component" value="Unassembled WGS sequence"/>
</dbReference>
<accession>A0ACB5TMC2</accession>
<proteinExistence type="predicted"/>
<sequence length="276" mass="32645">MNRFNILLGLMVESYTFVFDAALRSVNELASYALFLIHRVMLTSLKFFHFTMYFTARMMLIRQNATKPRHSILTEIIDKLILILQNVTKLHGFCADKYYTSLRIYGLLRYMTESFRNDKQLWLNVAMNQSFRAQKQILLSGLTDQQLTEINFKLSLLLQEENFNKFSKMTYLWNVNSRSDSLLNEIEEALKHETTYQEQQQQQQQQMPYFENTSTTYDAPIGPPKETEEQFQQPQPIFEQAESPFDYGLFDMFDMFPEEMPYAGLFDSFDNILNSN</sequence>
<protein>
    <submittedName>
        <fullName evidence="1">Unnamed protein product</fullName>
    </submittedName>
</protein>
<evidence type="ECO:0000313" key="2">
    <source>
        <dbReference type="Proteomes" id="UP001165064"/>
    </source>
</evidence>
<reference evidence="1" key="1">
    <citation type="submission" date="2023-04" db="EMBL/GenBank/DDBJ databases">
        <title>Ambrosiozyma monospora NBRC 10751.</title>
        <authorList>
            <person name="Ichikawa N."/>
            <person name="Sato H."/>
            <person name="Tonouchi N."/>
        </authorList>
    </citation>
    <scope>NUCLEOTIDE SEQUENCE</scope>
    <source>
        <strain evidence="1">NBRC 10751</strain>
    </source>
</reference>
<comment type="caution">
    <text evidence="1">The sequence shown here is derived from an EMBL/GenBank/DDBJ whole genome shotgun (WGS) entry which is preliminary data.</text>
</comment>
<gene>
    <name evidence="1" type="ORF">Amon02_000883600</name>
</gene>
<keyword evidence="2" id="KW-1185">Reference proteome</keyword>
<dbReference type="EMBL" id="BSXS01007994">
    <property type="protein sequence ID" value="GME91076.1"/>
    <property type="molecule type" value="Genomic_DNA"/>
</dbReference>
<name>A0ACB5TMC2_AMBMO</name>
<organism evidence="1 2">
    <name type="scientific">Ambrosiozyma monospora</name>
    <name type="common">Yeast</name>
    <name type="synonym">Endomycopsis monosporus</name>
    <dbReference type="NCBI Taxonomy" id="43982"/>
    <lineage>
        <taxon>Eukaryota</taxon>
        <taxon>Fungi</taxon>
        <taxon>Dikarya</taxon>
        <taxon>Ascomycota</taxon>
        <taxon>Saccharomycotina</taxon>
        <taxon>Pichiomycetes</taxon>
        <taxon>Pichiales</taxon>
        <taxon>Pichiaceae</taxon>
        <taxon>Ambrosiozyma</taxon>
    </lineage>
</organism>